<keyword evidence="4 6" id="KW-1133">Transmembrane helix</keyword>
<evidence type="ECO:0000256" key="6">
    <source>
        <dbReference type="SAM" id="Phobius"/>
    </source>
</evidence>
<keyword evidence="3 6" id="KW-0812">Transmembrane</keyword>
<proteinExistence type="predicted"/>
<dbReference type="Proteomes" id="UP000479938">
    <property type="component" value="Unassembled WGS sequence"/>
</dbReference>
<protein>
    <submittedName>
        <fullName evidence="7">Lipid II flippase MurJ</fullName>
    </submittedName>
</protein>
<feature type="transmembrane region" description="Helical" evidence="6">
    <location>
        <begin position="57"/>
        <end position="79"/>
    </location>
</feature>
<reference evidence="7 8" key="1">
    <citation type="submission" date="2020-02" db="EMBL/GenBank/DDBJ databases">
        <authorList>
            <person name="Criscuolo A."/>
        </authorList>
    </citation>
    <scope>NUCLEOTIDE SEQUENCE [LARGE SCALE GENOMIC DNA]</scope>
    <source>
        <strain evidence="7">CIP105534</strain>
    </source>
</reference>
<gene>
    <name evidence="7" type="primary">murJ</name>
    <name evidence="7" type="ORF">FLA105534_03000</name>
</gene>
<feature type="transmembrane region" description="Helical" evidence="6">
    <location>
        <begin position="312"/>
        <end position="337"/>
    </location>
</feature>
<accession>A0A6J4GQ74</accession>
<dbReference type="Pfam" id="PF01943">
    <property type="entry name" value="Polysacc_synt"/>
    <property type="match status" value="1"/>
</dbReference>
<feature type="transmembrane region" description="Helical" evidence="6">
    <location>
        <begin position="404"/>
        <end position="422"/>
    </location>
</feature>
<comment type="subcellular location">
    <subcellularLocation>
        <location evidence="1">Cell membrane</location>
        <topology evidence="1">Multi-pass membrane protein</topology>
    </subcellularLocation>
</comment>
<feature type="transmembrane region" description="Helical" evidence="6">
    <location>
        <begin position="21"/>
        <end position="45"/>
    </location>
</feature>
<dbReference type="RefSeq" id="WP_173971548.1">
    <property type="nucleotide sequence ID" value="NZ_CADCSU010000108.1"/>
</dbReference>
<feature type="transmembrane region" description="Helical" evidence="6">
    <location>
        <begin position="129"/>
        <end position="146"/>
    </location>
</feature>
<dbReference type="EMBL" id="CADCSU010000108">
    <property type="protein sequence ID" value="CAA9200248.1"/>
    <property type="molecule type" value="Genomic_DNA"/>
</dbReference>
<dbReference type="PANTHER" id="PTHR30250:SF11">
    <property type="entry name" value="O-ANTIGEN TRANSPORTER-RELATED"/>
    <property type="match status" value="1"/>
</dbReference>
<evidence type="ECO:0000256" key="2">
    <source>
        <dbReference type="ARBA" id="ARBA00022475"/>
    </source>
</evidence>
<dbReference type="InterPro" id="IPR002797">
    <property type="entry name" value="Polysacc_synth"/>
</dbReference>
<feature type="transmembrane region" description="Helical" evidence="6">
    <location>
        <begin position="229"/>
        <end position="251"/>
    </location>
</feature>
<evidence type="ECO:0000313" key="8">
    <source>
        <dbReference type="Proteomes" id="UP000479938"/>
    </source>
</evidence>
<feature type="transmembrane region" description="Helical" evidence="6">
    <location>
        <begin position="167"/>
        <end position="184"/>
    </location>
</feature>
<evidence type="ECO:0000256" key="4">
    <source>
        <dbReference type="ARBA" id="ARBA00022989"/>
    </source>
</evidence>
<feature type="transmembrane region" description="Helical" evidence="6">
    <location>
        <begin position="381"/>
        <end position="398"/>
    </location>
</feature>
<organism evidence="7 8">
    <name type="scientific">Flavobacterium bizetiae</name>
    <dbReference type="NCBI Taxonomy" id="2704140"/>
    <lineage>
        <taxon>Bacteria</taxon>
        <taxon>Pseudomonadati</taxon>
        <taxon>Bacteroidota</taxon>
        <taxon>Flavobacteriia</taxon>
        <taxon>Flavobacteriales</taxon>
        <taxon>Flavobacteriaceae</taxon>
        <taxon>Flavobacterium</taxon>
    </lineage>
</organism>
<feature type="transmembrane region" description="Helical" evidence="6">
    <location>
        <begin position="190"/>
        <end position="208"/>
    </location>
</feature>
<name>A0A6J4GQ74_9FLAO</name>
<dbReference type="PANTHER" id="PTHR30250">
    <property type="entry name" value="PST FAMILY PREDICTED COLANIC ACID TRANSPORTER"/>
    <property type="match status" value="1"/>
</dbReference>
<evidence type="ECO:0000313" key="7">
    <source>
        <dbReference type="EMBL" id="CAA9200248.1"/>
    </source>
</evidence>
<evidence type="ECO:0000256" key="5">
    <source>
        <dbReference type="ARBA" id="ARBA00023136"/>
    </source>
</evidence>
<dbReference type="InterPro" id="IPR050833">
    <property type="entry name" value="Poly_Biosynth_Transport"/>
</dbReference>
<keyword evidence="8" id="KW-1185">Reference proteome</keyword>
<keyword evidence="5 6" id="KW-0472">Membrane</keyword>
<sequence>MKSKEEVVKSSYRQIFKATSLFGGVQVITIIISIIRSKFVAIWLGSAGVGVMSLLNAPLGIITTLTGFGLSVSAIREISQASANGDNSALAKIIKTFRRWVWFTGLLGMIITIILSPYLSYWSFSNTDYVWSFVFLSGTLLLTDISNGQSALLQGTRRLKEMGQSKIIGVVLGLFTSLPLYYFYGLEGIVPSIIITAFSSLILSWYYSRKIKLEKVEITYKESYKNGLDMVKLGIFLTLSGLIGTAIRYLISAYISREGGVDQVGLYQAGFGLITGYVGIVFTAMATDYFPRLAGTNNNKDSIEIINQQIEMSVLIIAPICVSLTIALPIVVKLLYTVDFLSIIPMLEWFLLSIIIKGVVWAVGFLYLARADYSTSFKIDNITNAFLLGGYIGMYYLMGLEGIGIAEFILYCLGFVLSYYYANKKYGFALYRETVKIILLSLIISIAVFGLLRFLERNLFSYILSIILLCYLSFSSFKSLNQRLDIKSLIYKYIKKVN</sequence>
<feature type="transmembrane region" description="Helical" evidence="6">
    <location>
        <begin position="434"/>
        <end position="453"/>
    </location>
</feature>
<feature type="transmembrane region" description="Helical" evidence="6">
    <location>
        <begin position="100"/>
        <end position="123"/>
    </location>
</feature>
<feature type="transmembrane region" description="Helical" evidence="6">
    <location>
        <begin position="459"/>
        <end position="477"/>
    </location>
</feature>
<feature type="transmembrane region" description="Helical" evidence="6">
    <location>
        <begin position="349"/>
        <end position="369"/>
    </location>
</feature>
<keyword evidence="2" id="KW-1003">Cell membrane</keyword>
<dbReference type="GO" id="GO:0005886">
    <property type="term" value="C:plasma membrane"/>
    <property type="evidence" value="ECO:0007669"/>
    <property type="project" value="UniProtKB-SubCell"/>
</dbReference>
<evidence type="ECO:0000256" key="3">
    <source>
        <dbReference type="ARBA" id="ARBA00022692"/>
    </source>
</evidence>
<evidence type="ECO:0000256" key="1">
    <source>
        <dbReference type="ARBA" id="ARBA00004651"/>
    </source>
</evidence>
<dbReference type="AlphaFoldDB" id="A0A6J4GQ74"/>
<feature type="transmembrane region" description="Helical" evidence="6">
    <location>
        <begin position="271"/>
        <end position="291"/>
    </location>
</feature>